<feature type="region of interest" description="Disordered" evidence="2">
    <location>
        <begin position="42"/>
        <end position="91"/>
    </location>
</feature>
<evidence type="ECO:0000256" key="2">
    <source>
        <dbReference type="SAM" id="MobiDB-lite"/>
    </source>
</evidence>
<dbReference type="Proteomes" id="UP000245469">
    <property type="component" value="Unassembled WGS sequence"/>
</dbReference>
<dbReference type="Gene3D" id="3.40.1620.10">
    <property type="entry name" value="YefM-like domain"/>
    <property type="match status" value="1"/>
</dbReference>
<accession>A0A316AAJ0</accession>
<evidence type="ECO:0000256" key="1">
    <source>
        <dbReference type="ARBA" id="ARBA00009981"/>
    </source>
</evidence>
<evidence type="ECO:0000313" key="4">
    <source>
        <dbReference type="Proteomes" id="UP000245469"/>
    </source>
</evidence>
<feature type="compositionally biased region" description="Basic and acidic residues" evidence="2">
    <location>
        <begin position="75"/>
        <end position="91"/>
    </location>
</feature>
<evidence type="ECO:0000313" key="3">
    <source>
        <dbReference type="EMBL" id="PWJ54208.1"/>
    </source>
</evidence>
<comment type="caution">
    <text evidence="3">The sequence shown here is derived from an EMBL/GenBank/DDBJ whole genome shotgun (WGS) entry which is preliminary data.</text>
</comment>
<dbReference type="InterPro" id="IPR036165">
    <property type="entry name" value="YefM-like_sf"/>
</dbReference>
<dbReference type="AlphaFoldDB" id="A0A316AAJ0"/>
<dbReference type="EMBL" id="QGDQ01000008">
    <property type="protein sequence ID" value="PWJ54208.1"/>
    <property type="molecule type" value="Genomic_DNA"/>
</dbReference>
<protein>
    <submittedName>
        <fullName evidence="3">Prevent-host-death family protein</fullName>
    </submittedName>
</protein>
<dbReference type="RefSeq" id="WP_281270565.1">
    <property type="nucleotide sequence ID" value="NZ_QGDQ01000008.1"/>
</dbReference>
<proteinExistence type="inferred from homology"/>
<reference evidence="3 4" key="1">
    <citation type="submission" date="2018-03" db="EMBL/GenBank/DDBJ databases">
        <title>Genomic Encyclopedia of Archaeal and Bacterial Type Strains, Phase II (KMG-II): from individual species to whole genera.</title>
        <authorList>
            <person name="Goeker M."/>
        </authorList>
    </citation>
    <scope>NUCLEOTIDE SEQUENCE [LARGE SCALE GENOMIC DNA]</scope>
    <source>
        <strain evidence="3 4">DSM 44889</strain>
    </source>
</reference>
<sequence length="91" mass="9860">MENIAHRDLRNNSSEVLRRVAAGESFQVTNFGAVVARLVPAGRPESAPGLTVRRAISREPFSPPPASTRPAPEGDDARGVLEDLDELRADR</sequence>
<dbReference type="SUPFAM" id="SSF143120">
    <property type="entry name" value="YefM-like"/>
    <property type="match status" value="1"/>
</dbReference>
<keyword evidence="4" id="KW-1185">Reference proteome</keyword>
<comment type="similarity">
    <text evidence="1">Belongs to the phD/YefM antitoxin family.</text>
</comment>
<dbReference type="NCBIfam" id="TIGR01552">
    <property type="entry name" value="phd_fam"/>
    <property type="match status" value="1"/>
</dbReference>
<organism evidence="3 4">
    <name type="scientific">Quadrisphaera granulorum</name>
    <dbReference type="NCBI Taxonomy" id="317664"/>
    <lineage>
        <taxon>Bacteria</taxon>
        <taxon>Bacillati</taxon>
        <taxon>Actinomycetota</taxon>
        <taxon>Actinomycetes</taxon>
        <taxon>Kineosporiales</taxon>
        <taxon>Kineosporiaceae</taxon>
        <taxon>Quadrisphaera</taxon>
    </lineage>
</organism>
<name>A0A316AAJ0_9ACTN</name>
<gene>
    <name evidence="3" type="ORF">BXY45_108115</name>
</gene>